<dbReference type="GO" id="GO:0003676">
    <property type="term" value="F:nucleic acid binding"/>
    <property type="evidence" value="ECO:0007669"/>
    <property type="project" value="InterPro"/>
</dbReference>
<dbReference type="AlphaFoldDB" id="A0AAP0NPP9"/>
<feature type="domain" description="RNase H type-1" evidence="1">
    <location>
        <begin position="166"/>
        <end position="287"/>
    </location>
</feature>
<evidence type="ECO:0000259" key="2">
    <source>
        <dbReference type="Pfam" id="PF13966"/>
    </source>
</evidence>
<dbReference type="InterPro" id="IPR026960">
    <property type="entry name" value="RVT-Znf"/>
</dbReference>
<dbReference type="Proteomes" id="UP001419268">
    <property type="component" value="Unassembled WGS sequence"/>
</dbReference>
<dbReference type="Gene3D" id="3.30.420.10">
    <property type="entry name" value="Ribonuclease H-like superfamily/Ribonuclease H"/>
    <property type="match status" value="1"/>
</dbReference>
<dbReference type="InterPro" id="IPR012337">
    <property type="entry name" value="RNaseH-like_sf"/>
</dbReference>
<dbReference type="InterPro" id="IPR044730">
    <property type="entry name" value="RNase_H-like_dom_plant"/>
</dbReference>
<name>A0AAP0NPP9_9MAGN</name>
<evidence type="ECO:0000259" key="1">
    <source>
        <dbReference type="Pfam" id="PF13456"/>
    </source>
</evidence>
<dbReference type="CDD" id="cd06222">
    <property type="entry name" value="RNase_H_like"/>
    <property type="match status" value="1"/>
</dbReference>
<dbReference type="SUPFAM" id="SSF53098">
    <property type="entry name" value="Ribonuclease H-like"/>
    <property type="match status" value="1"/>
</dbReference>
<proteinExistence type="predicted"/>
<sequence length="293" mass="33224">MACKGPLKARNFLWRAAKSFLLTTLDLHARRVPIDTLCLICQCNHEGTFHALVERPAASPCWTEIQMSIDICQSRDFINWLNFLFEHYPCEEVEMATILCWSIWNNRNSKLWKNRTKSPTQIVQGARTNLLEWQRAQEGGLFRREQVTEAGMVKWNKPKRGEVVCNIDAGVFKAKGVSSYGALISDDEESFVAAIWGRIRGVLESREAEALGFREALSWLKGRNVTKVTIEGDAQVVVQALRSNVIDKSYFSSLICDCRLLLTDMRSYSVCFVRRSASLVAYLLAGEASLFSK</sequence>
<evidence type="ECO:0000313" key="4">
    <source>
        <dbReference type="Proteomes" id="UP001419268"/>
    </source>
</evidence>
<gene>
    <name evidence="3" type="ORF">Scep_019295</name>
</gene>
<dbReference type="Pfam" id="PF13456">
    <property type="entry name" value="RVT_3"/>
    <property type="match status" value="1"/>
</dbReference>
<evidence type="ECO:0000313" key="3">
    <source>
        <dbReference type="EMBL" id="KAK9111776.1"/>
    </source>
</evidence>
<organism evidence="3 4">
    <name type="scientific">Stephania cephalantha</name>
    <dbReference type="NCBI Taxonomy" id="152367"/>
    <lineage>
        <taxon>Eukaryota</taxon>
        <taxon>Viridiplantae</taxon>
        <taxon>Streptophyta</taxon>
        <taxon>Embryophyta</taxon>
        <taxon>Tracheophyta</taxon>
        <taxon>Spermatophyta</taxon>
        <taxon>Magnoliopsida</taxon>
        <taxon>Ranunculales</taxon>
        <taxon>Menispermaceae</taxon>
        <taxon>Menispermoideae</taxon>
        <taxon>Cissampelideae</taxon>
        <taxon>Stephania</taxon>
    </lineage>
</organism>
<dbReference type="GO" id="GO:0004523">
    <property type="term" value="F:RNA-DNA hybrid ribonuclease activity"/>
    <property type="evidence" value="ECO:0007669"/>
    <property type="project" value="InterPro"/>
</dbReference>
<dbReference type="Pfam" id="PF13966">
    <property type="entry name" value="zf-RVT"/>
    <property type="match status" value="1"/>
</dbReference>
<dbReference type="PANTHER" id="PTHR47074:SF11">
    <property type="entry name" value="REVERSE TRANSCRIPTASE-LIKE PROTEIN"/>
    <property type="match status" value="1"/>
</dbReference>
<feature type="domain" description="Reverse transcriptase zinc-binding" evidence="2">
    <location>
        <begin position="4"/>
        <end position="62"/>
    </location>
</feature>
<reference evidence="3 4" key="1">
    <citation type="submission" date="2024-01" db="EMBL/GenBank/DDBJ databases">
        <title>Genome assemblies of Stephania.</title>
        <authorList>
            <person name="Yang L."/>
        </authorList>
    </citation>
    <scope>NUCLEOTIDE SEQUENCE [LARGE SCALE GENOMIC DNA]</scope>
    <source>
        <strain evidence="3">JXDWG</strain>
        <tissue evidence="3">Leaf</tissue>
    </source>
</reference>
<keyword evidence="4" id="KW-1185">Reference proteome</keyword>
<dbReference type="EMBL" id="JBBNAG010000008">
    <property type="protein sequence ID" value="KAK9111776.1"/>
    <property type="molecule type" value="Genomic_DNA"/>
</dbReference>
<dbReference type="InterPro" id="IPR002156">
    <property type="entry name" value="RNaseH_domain"/>
</dbReference>
<protein>
    <recommendedName>
        <fullName evidence="5">RNase H type-1 domain-containing protein</fullName>
    </recommendedName>
</protein>
<evidence type="ECO:0008006" key="5">
    <source>
        <dbReference type="Google" id="ProtNLM"/>
    </source>
</evidence>
<dbReference type="InterPro" id="IPR036397">
    <property type="entry name" value="RNaseH_sf"/>
</dbReference>
<comment type="caution">
    <text evidence="3">The sequence shown here is derived from an EMBL/GenBank/DDBJ whole genome shotgun (WGS) entry which is preliminary data.</text>
</comment>
<dbReference type="PANTHER" id="PTHR47074">
    <property type="entry name" value="BNAC02G40300D PROTEIN"/>
    <property type="match status" value="1"/>
</dbReference>
<accession>A0AAP0NPP9</accession>
<dbReference type="InterPro" id="IPR052929">
    <property type="entry name" value="RNase_H-like_EbsB-rel"/>
</dbReference>